<evidence type="ECO:0000256" key="1">
    <source>
        <dbReference type="ARBA" id="ARBA00022490"/>
    </source>
</evidence>
<dbReference type="SUPFAM" id="SSF118352">
    <property type="entry name" value="HSP33 redox switch-like"/>
    <property type="match status" value="1"/>
</dbReference>
<dbReference type="InterPro" id="IPR000397">
    <property type="entry name" value="Heat_shock_Hsp33"/>
</dbReference>
<dbReference type="InterPro" id="IPR016154">
    <property type="entry name" value="Heat_shock_Hsp33_C"/>
</dbReference>
<dbReference type="EMBL" id="JAVRIC010000010">
    <property type="protein sequence ID" value="MDT0497462.1"/>
    <property type="molecule type" value="Genomic_DNA"/>
</dbReference>
<keyword evidence="7" id="KW-1185">Reference proteome</keyword>
<accession>A0ABU2WHV9</accession>
<dbReference type="Gene3D" id="3.55.30.10">
    <property type="entry name" value="Hsp33 domain"/>
    <property type="match status" value="1"/>
</dbReference>
<dbReference type="Gene3D" id="3.90.1280.10">
    <property type="entry name" value="HSP33 redox switch-like"/>
    <property type="match status" value="1"/>
</dbReference>
<dbReference type="PANTHER" id="PTHR30111:SF1">
    <property type="entry name" value="33 KDA CHAPERONIN"/>
    <property type="match status" value="1"/>
</dbReference>
<dbReference type="PIRSF" id="PIRSF005261">
    <property type="entry name" value="Heat_shock_Hsp33"/>
    <property type="match status" value="1"/>
</dbReference>
<organism evidence="6 7">
    <name type="scientific">Banduia mediterranea</name>
    <dbReference type="NCBI Taxonomy" id="3075609"/>
    <lineage>
        <taxon>Bacteria</taxon>
        <taxon>Pseudomonadati</taxon>
        <taxon>Pseudomonadota</taxon>
        <taxon>Gammaproteobacteria</taxon>
        <taxon>Nevskiales</taxon>
        <taxon>Algiphilaceae</taxon>
        <taxon>Banduia</taxon>
    </lineage>
</organism>
<dbReference type="Gene3D" id="1.10.287.480">
    <property type="entry name" value="helix hairpin bin"/>
    <property type="match status" value="1"/>
</dbReference>
<dbReference type="Proteomes" id="UP001254608">
    <property type="component" value="Unassembled WGS sequence"/>
</dbReference>
<keyword evidence="2" id="KW-0862">Zinc</keyword>
<proteinExistence type="predicted"/>
<dbReference type="RefSeq" id="WP_311364853.1">
    <property type="nucleotide sequence ID" value="NZ_JAVRIC010000010.1"/>
</dbReference>
<keyword evidence="5" id="KW-0676">Redox-active center</keyword>
<keyword evidence="1" id="KW-0963">Cytoplasm</keyword>
<dbReference type="CDD" id="cd00498">
    <property type="entry name" value="Hsp33"/>
    <property type="match status" value="1"/>
</dbReference>
<dbReference type="InterPro" id="IPR016153">
    <property type="entry name" value="Heat_shock_Hsp33_N"/>
</dbReference>
<evidence type="ECO:0000313" key="6">
    <source>
        <dbReference type="EMBL" id="MDT0497462.1"/>
    </source>
</evidence>
<reference evidence="6 7" key="1">
    <citation type="submission" date="2023-09" db="EMBL/GenBank/DDBJ databases">
        <authorList>
            <person name="Rey-Velasco X."/>
        </authorList>
    </citation>
    <scope>NUCLEOTIDE SEQUENCE [LARGE SCALE GENOMIC DNA]</scope>
    <source>
        <strain evidence="6 7">W345</strain>
    </source>
</reference>
<dbReference type="InterPro" id="IPR023212">
    <property type="entry name" value="Hsp33_helix_hairpin_bin_dom_sf"/>
</dbReference>
<dbReference type="SUPFAM" id="SSF64397">
    <property type="entry name" value="Hsp33 domain"/>
    <property type="match status" value="1"/>
</dbReference>
<comment type="caution">
    <text evidence="6">The sequence shown here is derived from an EMBL/GenBank/DDBJ whole genome shotgun (WGS) entry which is preliminary data.</text>
</comment>
<keyword evidence="4" id="KW-0143">Chaperone</keyword>
<evidence type="ECO:0000256" key="4">
    <source>
        <dbReference type="ARBA" id="ARBA00023186"/>
    </source>
</evidence>
<sequence>MNTLIPFDFSRQGARGVILRIDEGVEAMFGARDYSADVRQLLGEAAAAAPMLASHLKFEGRINLQFQGGDRIQLLVAQVDHQLRVRAMAKAGPEIDGSFKELLQGGLLAWLLEPRHGQPYQAYVEISGDSLAASLEGYFAQSEQLPTRLRLASGATTLAGLLLQRVPGADGDDADGYWQHLCALFGTLKAEELLSTDSDTVLRRLFHQEPLRRHEPREVQLSCTCSRASISQMLLSLGRDEIEPIFEERDHVEVTCEFCGREYRYVRSEVQELFDGAEAQREPNPIQQTH</sequence>
<protein>
    <submittedName>
        <fullName evidence="6">Hsp33 family molecular chaperone HslO</fullName>
    </submittedName>
</protein>
<gene>
    <name evidence="6" type="ORF">RM530_08805</name>
</gene>
<name>A0ABU2WHV9_9GAMM</name>
<dbReference type="Pfam" id="PF01430">
    <property type="entry name" value="HSP33"/>
    <property type="match status" value="1"/>
</dbReference>
<evidence type="ECO:0000256" key="3">
    <source>
        <dbReference type="ARBA" id="ARBA00023157"/>
    </source>
</evidence>
<dbReference type="PANTHER" id="PTHR30111">
    <property type="entry name" value="33 KDA CHAPERONIN"/>
    <property type="match status" value="1"/>
</dbReference>
<evidence type="ECO:0000256" key="5">
    <source>
        <dbReference type="ARBA" id="ARBA00023284"/>
    </source>
</evidence>
<evidence type="ECO:0000313" key="7">
    <source>
        <dbReference type="Proteomes" id="UP001254608"/>
    </source>
</evidence>
<evidence type="ECO:0000256" key="2">
    <source>
        <dbReference type="ARBA" id="ARBA00022833"/>
    </source>
</evidence>
<keyword evidence="3" id="KW-1015">Disulfide bond</keyword>